<feature type="domain" description="SGNH hydrolase-type esterase" evidence="2">
    <location>
        <begin position="201"/>
        <end position="389"/>
    </location>
</feature>
<feature type="region of interest" description="Disordered" evidence="1">
    <location>
        <begin position="1"/>
        <end position="24"/>
    </location>
</feature>
<dbReference type="Pfam" id="PF13472">
    <property type="entry name" value="Lipase_GDSL_2"/>
    <property type="match status" value="1"/>
</dbReference>
<dbReference type="InterPro" id="IPR036514">
    <property type="entry name" value="SGNH_hydro_sf"/>
</dbReference>
<organism evidence="3 4">
    <name type="scientific">Coccomyxa viridis</name>
    <dbReference type="NCBI Taxonomy" id="1274662"/>
    <lineage>
        <taxon>Eukaryota</taxon>
        <taxon>Viridiplantae</taxon>
        <taxon>Chlorophyta</taxon>
        <taxon>core chlorophytes</taxon>
        <taxon>Trebouxiophyceae</taxon>
        <taxon>Trebouxiophyceae incertae sedis</taxon>
        <taxon>Coccomyxaceae</taxon>
        <taxon>Coccomyxa</taxon>
    </lineage>
</organism>
<evidence type="ECO:0000313" key="4">
    <source>
        <dbReference type="Proteomes" id="UP001497392"/>
    </source>
</evidence>
<evidence type="ECO:0000256" key="1">
    <source>
        <dbReference type="SAM" id="MobiDB-lite"/>
    </source>
</evidence>
<feature type="compositionally biased region" description="Polar residues" evidence="1">
    <location>
        <begin position="1"/>
        <end position="12"/>
    </location>
</feature>
<dbReference type="InterPro" id="IPR013830">
    <property type="entry name" value="SGNH_hydro"/>
</dbReference>
<dbReference type="EMBL" id="CAXHTA020000004">
    <property type="protein sequence ID" value="CAL5220905.1"/>
    <property type="molecule type" value="Genomic_DNA"/>
</dbReference>
<dbReference type="InterPro" id="IPR051532">
    <property type="entry name" value="Ester_Hydrolysis_Enzymes"/>
</dbReference>
<comment type="caution">
    <text evidence="3">The sequence shown here is derived from an EMBL/GenBank/DDBJ whole genome shotgun (WGS) entry which is preliminary data.</text>
</comment>
<dbReference type="PANTHER" id="PTHR30383:SF5">
    <property type="entry name" value="SGNH HYDROLASE-TYPE ESTERASE DOMAIN-CONTAINING PROTEIN"/>
    <property type="match status" value="1"/>
</dbReference>
<dbReference type="Proteomes" id="UP001497392">
    <property type="component" value="Unassembled WGS sequence"/>
</dbReference>
<dbReference type="Gene3D" id="3.40.50.1110">
    <property type="entry name" value="SGNH hydrolase"/>
    <property type="match status" value="1"/>
</dbReference>
<keyword evidence="4" id="KW-1185">Reference proteome</keyword>
<proteinExistence type="predicted"/>
<accession>A0ABP1FQR6</accession>
<evidence type="ECO:0000313" key="3">
    <source>
        <dbReference type="EMBL" id="CAL5220905.1"/>
    </source>
</evidence>
<reference evidence="3 4" key="1">
    <citation type="submission" date="2024-06" db="EMBL/GenBank/DDBJ databases">
        <authorList>
            <person name="Kraege A."/>
            <person name="Thomma B."/>
        </authorList>
    </citation>
    <scope>NUCLEOTIDE SEQUENCE [LARGE SCALE GENOMIC DNA]</scope>
</reference>
<sequence length="416" mass="46293">MRRHTLTFSQKVVDSRPSRASADLARGSEGVVRGRSTLRQRTQRHWTFGKHTARPCSEYRHRATTMTSQELAHQGIPYGEPGDASLLTRVSAVKEAAHVVKSAAYKWTGQVKKTLHIKETQVTVLAGKKPSHGGVPSWFSQAASDPKALNGRSQLEGNRRMLRRQKQHHHSVEDEWLKCHRRYVEELEGNEASTSGWDVMFYGDSIMEEWRGTFLGSAWGPFQDVKKVWAEYFESKPYKSHALGIAGDKAEQLLWRLQNGEVPASKHPKVVVIMIGTNDLVGNCTVRSAQETARAIMDINSLLHVELPETHIVSLAILPKGETWPNRCSEAILTVNAELQDYADNNPEFAHYVDLGSAFLSDEPVGGRYDVKEALMPDSLHPSAIGMRIVASQLEPIISKLVSTPVDPDADTSAMS</sequence>
<dbReference type="PANTHER" id="PTHR30383">
    <property type="entry name" value="THIOESTERASE 1/PROTEASE 1/LYSOPHOSPHOLIPASE L1"/>
    <property type="match status" value="1"/>
</dbReference>
<protein>
    <submittedName>
        <fullName evidence="3">G3000 protein</fullName>
    </submittedName>
</protein>
<dbReference type="SUPFAM" id="SSF52266">
    <property type="entry name" value="SGNH hydrolase"/>
    <property type="match status" value="1"/>
</dbReference>
<name>A0ABP1FQR6_9CHLO</name>
<evidence type="ECO:0000259" key="2">
    <source>
        <dbReference type="Pfam" id="PF13472"/>
    </source>
</evidence>
<gene>
    <name evidence="3" type="primary">g3000</name>
    <name evidence="3" type="ORF">VP750_LOCUS2564</name>
</gene>